<evidence type="ECO:0000256" key="1">
    <source>
        <dbReference type="SAM" id="MobiDB-lite"/>
    </source>
</evidence>
<feature type="domain" description="DUF7612" evidence="3">
    <location>
        <begin position="993"/>
        <end position="1125"/>
    </location>
</feature>
<evidence type="ECO:0000259" key="3">
    <source>
        <dbReference type="Pfam" id="PF24587"/>
    </source>
</evidence>
<feature type="compositionally biased region" description="Basic and acidic residues" evidence="1">
    <location>
        <begin position="502"/>
        <end position="511"/>
    </location>
</feature>
<dbReference type="InterPro" id="IPR056032">
    <property type="entry name" value="DUF7613"/>
</dbReference>
<feature type="compositionally biased region" description="Polar residues" evidence="1">
    <location>
        <begin position="447"/>
        <end position="460"/>
    </location>
</feature>
<organism evidence="6 7">
    <name type="scientific">Zymoseptoria tritici ST99CH_1A5</name>
    <dbReference type="NCBI Taxonomy" id="1276529"/>
    <lineage>
        <taxon>Eukaryota</taxon>
        <taxon>Fungi</taxon>
        <taxon>Dikarya</taxon>
        <taxon>Ascomycota</taxon>
        <taxon>Pezizomycotina</taxon>
        <taxon>Dothideomycetes</taxon>
        <taxon>Dothideomycetidae</taxon>
        <taxon>Mycosphaerellales</taxon>
        <taxon>Mycosphaerellaceae</taxon>
        <taxon>Zymoseptoria</taxon>
    </lineage>
</organism>
<feature type="compositionally biased region" description="Pro residues" evidence="1">
    <location>
        <begin position="432"/>
        <end position="444"/>
    </location>
</feature>
<feature type="compositionally biased region" description="Polar residues" evidence="1">
    <location>
        <begin position="517"/>
        <end position="533"/>
    </location>
</feature>
<dbReference type="InterPro" id="IPR056031">
    <property type="entry name" value="DUF7612"/>
</dbReference>
<accession>A0A1Y6L5Q0</accession>
<feature type="domain" description="DUF7613" evidence="4">
    <location>
        <begin position="1129"/>
        <end position="1291"/>
    </location>
</feature>
<dbReference type="EMBL" id="LT882676">
    <property type="protein sequence ID" value="SMY18668.1"/>
    <property type="molecule type" value="Genomic_DNA"/>
</dbReference>
<dbReference type="Pfam" id="PF24588">
    <property type="entry name" value="DUF7613"/>
    <property type="match status" value="1"/>
</dbReference>
<dbReference type="Pfam" id="PF24586">
    <property type="entry name" value="DUF7611"/>
    <property type="match status" value="1"/>
</dbReference>
<feature type="compositionally biased region" description="Polar residues" evidence="1">
    <location>
        <begin position="568"/>
        <end position="587"/>
    </location>
</feature>
<feature type="region of interest" description="Disordered" evidence="1">
    <location>
        <begin position="120"/>
        <end position="646"/>
    </location>
</feature>
<evidence type="ECO:0000259" key="5">
    <source>
        <dbReference type="Pfam" id="PF24589"/>
    </source>
</evidence>
<dbReference type="Pfam" id="PF24589">
    <property type="entry name" value="DUF7614"/>
    <property type="match status" value="2"/>
</dbReference>
<evidence type="ECO:0000259" key="2">
    <source>
        <dbReference type="Pfam" id="PF24586"/>
    </source>
</evidence>
<feature type="domain" description="DUF7614" evidence="5">
    <location>
        <begin position="1358"/>
        <end position="1458"/>
    </location>
</feature>
<dbReference type="Pfam" id="PF24587">
    <property type="entry name" value="DUF7612"/>
    <property type="match status" value="1"/>
</dbReference>
<sequence length="1474" mass="159313">MSGDDHSGHQKKLSRSLFKSWGKKSKDDDSNNNSPISPDHFSTAANNFNLNQDVVDFLKPSTEKHVPKLDIALAKRWPESQEVRRMPVGAESHPAAPANIYTKPKRRKGLTVSFVRTLPEIIGEGGDEAPDPTLEISRNKAKMSRSASERRPSAAGDPYTQARAPPLPEFQPQQQQQGQHYAPRPPSGRGGPPSSQPPTMQDMGSSPPMRRTNTSGNEFSPPMQRKIVPGNGEAPIPHRPSIGRTPTGVSIPGVGAGAAGPRVEDELQLPPSLPSIDTQVGEKKQVQDADLGLPPQKEYSGLEPALEDPASPVAVKKREMRASEGQALRRMSMMVPDDLAEDEEDDSANGQTGPRTSHLPSVLSPEAASGMHPGFEKAAPGDYVPSPDSASTMDSPGPFADPKYINQHPGERAAASKAFSHRPHPAVGKAIAPPPVPQIGPPTAQPQARSLHSYSNSYAAQPQDRHVAPQTRGGSRASEPPKVGPNFSHFYTSDAIPPTRKVSPESREENHFPLPPQSQASPAVSRQSSQQSAFAPYNPPADSSMPAARPSHHSQDPSERQPPIYARSNGSATSVHHLAPTTSSHSRSASRERDDLHLPPDIPGQTVSPYRMSNGPPRSHDLRNKTSQASLLGPGVRAPASPMSRPVYGEARQSYQNARSTIGALREIERPSSAASYTSSILRAPASPSVGGYESDAAAESAYNDFAGRVAHMKGVFRLTAEREQPADKCSPSMWLRAALWWYLHGKMGLENLLRQQDRRGLLTQAHVDLGKAWWILVDRLEVHTTLGEQGLDEGVSALRYHLKSLSLAMSRNTIFPPEQSLIQGQDTRIWLEYPRFTMDAAAVLGGNTSTSMIVEDQKQGVNPYELLLLGDSRGAFCYGRFPVEVSIKTDEQETDRVVLACMLTVSRDRSDYQTSLSIASQTDLVSIRVLPEVQGKRTLTWSDVAFHSTSSSLNVRLPRGFDLTVRMQERDFRAVGNLTSYAQKVERSLRAAQDERLIHEVRLVELQYADSANAHGFPSEKLKGCMAMVYEKITKHTDGNGIRRLHRGYRILLITEPGHKTLSTVSHDIGRKGPILFEYLTDQSAGGAVAMVLRIREEQRQCRILLVFPDASVRQELYAALTGIKLQSDESIISKTSLSSLLIESADPAHFSATPSPLQSLKWSTVSVTNGLPDPTSPTHARHASSTVESDALRLVAQNATGTLTDRLNLGKGELLLRFPPPSPATPRDTIQLLRARQEDATLAIDVRSTPPHIVGELSKVHNFLTSGATLRTLSFPTVGALHAFHEAVTGYTVLFDGLATTFAISRRRMVVPIYKKLEAGNVRIVVVSRSATAGGRQSFGPGAGGGGGGGCGGVDTKVLAFMEGFAACEALCVRVREMDVVEKVKGGGVKLVDAKFTLVAPGTGTGGEEEGDGGGFGGLKGRFVNLEGLEYAEEHDDLTVGFEGEGDSDAFAQALPATVGNVSRGFTLKRRT</sequence>
<evidence type="ECO:0000259" key="4">
    <source>
        <dbReference type="Pfam" id="PF24588"/>
    </source>
</evidence>
<name>A0A1Y6L5Q0_ZYMTR</name>
<feature type="region of interest" description="Disordered" evidence="1">
    <location>
        <begin position="81"/>
        <end position="102"/>
    </location>
</feature>
<feature type="region of interest" description="Disordered" evidence="1">
    <location>
        <begin position="1"/>
        <end position="44"/>
    </location>
</feature>
<dbReference type="InterPro" id="IPR056033">
    <property type="entry name" value="DUF7614"/>
</dbReference>
<feature type="domain" description="DUF7614" evidence="5">
    <location>
        <begin position="1297"/>
        <end position="1333"/>
    </location>
</feature>
<dbReference type="Proteomes" id="UP000215453">
    <property type="component" value="Chromosome 1"/>
</dbReference>
<feature type="compositionally biased region" description="Low complexity" evidence="1">
    <location>
        <begin position="170"/>
        <end position="182"/>
    </location>
</feature>
<feature type="domain" description="DUF7611" evidence="2">
    <location>
        <begin position="834"/>
        <end position="990"/>
    </location>
</feature>
<proteinExistence type="predicted"/>
<gene>
    <name evidence="6" type="ORF">ZT1A5_G103</name>
</gene>
<feature type="compositionally biased region" description="Acidic residues" evidence="1">
    <location>
        <begin position="338"/>
        <end position="347"/>
    </location>
</feature>
<feature type="compositionally biased region" description="Basic and acidic residues" evidence="1">
    <location>
        <begin position="589"/>
        <end position="598"/>
    </location>
</feature>
<protein>
    <submittedName>
        <fullName evidence="6">Uncharacterized protein</fullName>
    </submittedName>
</protein>
<dbReference type="InterPro" id="IPR056030">
    <property type="entry name" value="DUF7611"/>
</dbReference>
<reference evidence="6 7" key="1">
    <citation type="submission" date="2016-10" db="EMBL/GenBank/DDBJ databases">
        <authorList>
            <person name="Varghese N."/>
        </authorList>
    </citation>
    <scope>NUCLEOTIDE SEQUENCE [LARGE SCALE GENOMIC DNA]</scope>
</reference>
<evidence type="ECO:0000313" key="6">
    <source>
        <dbReference type="EMBL" id="SMY18668.1"/>
    </source>
</evidence>
<feature type="compositionally biased region" description="Polar residues" evidence="1">
    <location>
        <begin position="348"/>
        <end position="359"/>
    </location>
</feature>
<evidence type="ECO:0000313" key="7">
    <source>
        <dbReference type="Proteomes" id="UP000215453"/>
    </source>
</evidence>